<evidence type="ECO:0000256" key="3">
    <source>
        <dbReference type="ARBA" id="ARBA00022448"/>
    </source>
</evidence>
<protein>
    <submittedName>
        <fullName evidence="9">Outer membrane protein TolC</fullName>
    </submittedName>
</protein>
<reference evidence="9 10" key="1">
    <citation type="submission" date="2018-05" db="EMBL/GenBank/DDBJ databases">
        <title>Genomic Encyclopedia of Type Strains, Phase IV (KMG-IV): sequencing the most valuable type-strain genomes for metagenomic binning, comparative biology and taxonomic classification.</title>
        <authorList>
            <person name="Goeker M."/>
        </authorList>
    </citation>
    <scope>NUCLEOTIDE SEQUENCE [LARGE SCALE GENOMIC DNA]</scope>
    <source>
        <strain evidence="9 10">DSM 16097</strain>
    </source>
</reference>
<dbReference type="GO" id="GO:1990281">
    <property type="term" value="C:efflux pump complex"/>
    <property type="evidence" value="ECO:0007669"/>
    <property type="project" value="TreeGrafter"/>
</dbReference>
<dbReference type="Gene3D" id="1.20.1600.10">
    <property type="entry name" value="Outer membrane efflux proteins (OEP)"/>
    <property type="match status" value="1"/>
</dbReference>
<comment type="similarity">
    <text evidence="2">Belongs to the outer membrane factor (OMF) (TC 1.B.17) family.</text>
</comment>
<dbReference type="InterPro" id="IPR051906">
    <property type="entry name" value="TolC-like"/>
</dbReference>
<gene>
    <name evidence="9" type="ORF">C7455_1193</name>
</gene>
<accession>A0A316G2T2</accession>
<feature type="coiled-coil region" evidence="8">
    <location>
        <begin position="345"/>
        <end position="390"/>
    </location>
</feature>
<organism evidence="9 10">
    <name type="scientific">Roseicyclus mahoneyensis</name>
    <dbReference type="NCBI Taxonomy" id="164332"/>
    <lineage>
        <taxon>Bacteria</taxon>
        <taxon>Pseudomonadati</taxon>
        <taxon>Pseudomonadota</taxon>
        <taxon>Alphaproteobacteria</taxon>
        <taxon>Rhodobacterales</taxon>
        <taxon>Roseobacteraceae</taxon>
        <taxon>Roseicyclus</taxon>
    </lineage>
</organism>
<dbReference type="InterPro" id="IPR003423">
    <property type="entry name" value="OMP_efflux"/>
</dbReference>
<dbReference type="Proteomes" id="UP000245708">
    <property type="component" value="Unassembled WGS sequence"/>
</dbReference>
<evidence type="ECO:0000256" key="1">
    <source>
        <dbReference type="ARBA" id="ARBA00004442"/>
    </source>
</evidence>
<dbReference type="PANTHER" id="PTHR30026">
    <property type="entry name" value="OUTER MEMBRANE PROTEIN TOLC"/>
    <property type="match status" value="1"/>
</dbReference>
<proteinExistence type="inferred from homology"/>
<evidence type="ECO:0000256" key="5">
    <source>
        <dbReference type="ARBA" id="ARBA00022692"/>
    </source>
</evidence>
<keyword evidence="10" id="KW-1185">Reference proteome</keyword>
<dbReference type="SUPFAM" id="SSF56954">
    <property type="entry name" value="Outer membrane efflux proteins (OEP)"/>
    <property type="match status" value="1"/>
</dbReference>
<keyword evidence="7" id="KW-0998">Cell outer membrane</keyword>
<name>A0A316G2T2_9RHOB</name>
<sequence>MNDRRQGFATTAVRLTLLVGTSLSLMAGCGARIEPLADMQESVTGVLAAAADPAGNTRPAVALNGGFPQALRSAVETSRSYQVALSLEQQALSGIGIASSVRRPQLNSSGTVGAIRESGDLGSTDSGIAANLTVSQLLYDAGASAATINQATAEAISAQAERQGVANELALEAARAWIDVWQYRERLGLLRSRTHEMEEILSQIERMALNGMLDRAMLDDARRQIVSISLEESRLQADLREAQVRFAAIYNVRDARVDRPQDLIPGALARQEAARWQEAPSLRRAAADLIIARNEVTIAAAAFRPRARLQAGVSSPMDDEDTSDTSVGVAIEYTFGDGGRRRAQLETAEARLDAATSRLAESQLTVEAELEAAIAQLDAIQRAMPLLNENIRLSQSAAQTAQSQIATGQSNLRQLVDAEMDSYRSSDQQIAMQAQRLLLHLTIAARTGALAREIGLDTSPQG</sequence>
<evidence type="ECO:0000256" key="8">
    <source>
        <dbReference type="SAM" id="Coils"/>
    </source>
</evidence>
<keyword evidence="5" id="KW-0812">Transmembrane</keyword>
<dbReference type="PROSITE" id="PS51257">
    <property type="entry name" value="PROKAR_LIPOPROTEIN"/>
    <property type="match status" value="1"/>
</dbReference>
<dbReference type="EMBL" id="QGGW01000019">
    <property type="protein sequence ID" value="PWK55118.1"/>
    <property type="molecule type" value="Genomic_DNA"/>
</dbReference>
<dbReference type="PANTHER" id="PTHR30026:SF22">
    <property type="entry name" value="OUTER MEMBRANE EFFLUX PROTEIN"/>
    <property type="match status" value="1"/>
</dbReference>
<keyword evidence="3" id="KW-0813">Transport</keyword>
<dbReference type="OrthoDB" id="7832865at2"/>
<evidence type="ECO:0000256" key="7">
    <source>
        <dbReference type="ARBA" id="ARBA00023237"/>
    </source>
</evidence>
<evidence type="ECO:0000256" key="4">
    <source>
        <dbReference type="ARBA" id="ARBA00022452"/>
    </source>
</evidence>
<evidence type="ECO:0000313" key="10">
    <source>
        <dbReference type="Proteomes" id="UP000245708"/>
    </source>
</evidence>
<dbReference type="GO" id="GO:0015288">
    <property type="term" value="F:porin activity"/>
    <property type="evidence" value="ECO:0007669"/>
    <property type="project" value="TreeGrafter"/>
</dbReference>
<dbReference type="Pfam" id="PF02321">
    <property type="entry name" value="OEP"/>
    <property type="match status" value="2"/>
</dbReference>
<dbReference type="RefSeq" id="WP_109671101.1">
    <property type="nucleotide sequence ID" value="NZ_QGGW01000019.1"/>
</dbReference>
<dbReference type="GO" id="GO:0015562">
    <property type="term" value="F:efflux transmembrane transporter activity"/>
    <property type="evidence" value="ECO:0007669"/>
    <property type="project" value="InterPro"/>
</dbReference>
<evidence type="ECO:0000313" key="9">
    <source>
        <dbReference type="EMBL" id="PWK55118.1"/>
    </source>
</evidence>
<keyword evidence="6" id="KW-0472">Membrane</keyword>
<comment type="caution">
    <text evidence="9">The sequence shown here is derived from an EMBL/GenBank/DDBJ whole genome shotgun (WGS) entry which is preliminary data.</text>
</comment>
<dbReference type="AlphaFoldDB" id="A0A316G2T2"/>
<comment type="subcellular location">
    <subcellularLocation>
        <location evidence="1">Cell outer membrane</location>
    </subcellularLocation>
</comment>
<keyword evidence="4" id="KW-1134">Transmembrane beta strand</keyword>
<evidence type="ECO:0000256" key="6">
    <source>
        <dbReference type="ARBA" id="ARBA00023136"/>
    </source>
</evidence>
<keyword evidence="8" id="KW-0175">Coiled coil</keyword>
<evidence type="ECO:0000256" key="2">
    <source>
        <dbReference type="ARBA" id="ARBA00007613"/>
    </source>
</evidence>
<dbReference type="GO" id="GO:0009279">
    <property type="term" value="C:cell outer membrane"/>
    <property type="evidence" value="ECO:0007669"/>
    <property type="project" value="UniProtKB-SubCell"/>
</dbReference>